<evidence type="ECO:0000256" key="6">
    <source>
        <dbReference type="PIRSR" id="PIRSR601461-2"/>
    </source>
</evidence>
<gene>
    <name evidence="9" type="ORF">Micbo1qcDRAFT_113583</name>
</gene>
<dbReference type="STRING" id="196109.A0A136JJ74"/>
<dbReference type="PRINTS" id="PR00792">
    <property type="entry name" value="PEPSIN"/>
</dbReference>
<evidence type="ECO:0000313" key="9">
    <source>
        <dbReference type="EMBL" id="KXJ97188.1"/>
    </source>
</evidence>
<dbReference type="EMBL" id="KQ964245">
    <property type="protein sequence ID" value="KXJ97188.1"/>
    <property type="molecule type" value="Genomic_DNA"/>
</dbReference>
<evidence type="ECO:0000313" key="10">
    <source>
        <dbReference type="Proteomes" id="UP000070501"/>
    </source>
</evidence>
<feature type="active site" evidence="5">
    <location>
        <position position="209"/>
    </location>
</feature>
<dbReference type="SUPFAM" id="SSF50630">
    <property type="entry name" value="Acid proteases"/>
    <property type="match status" value="1"/>
</dbReference>
<dbReference type="InterPro" id="IPR034163">
    <property type="entry name" value="Aspergillopepsin-like_cat_dom"/>
</dbReference>
<evidence type="ECO:0000259" key="8">
    <source>
        <dbReference type="PROSITE" id="PS51767"/>
    </source>
</evidence>
<feature type="disulfide bond" evidence="6">
    <location>
        <begin position="245"/>
        <end position="283"/>
    </location>
</feature>
<sequence>GDLLWLAPVEIGTPPQTLHLDLDTGSTDSWVFSTDTEPRNVKGQNLYHPGKSSTAELIDNCTWSIMYGDFSTSSGICYRDTFALGDIKIENMTIESATSASAMFTETSAMSGLVGLAWNYLAQTVPVQPCLMDFLPHVLKEPLFTVDFVHNGTGSFNFGFIDKSLHEGPLEYVDVDTKKGFWTVYYHGFRIAGDGIKYEFAKPTPVIVDTGSTLLFAPESAVKKYYDAVPGGKWSYEQYAYTLPCDKTPPDYIVEISDAKGNKVETTIPGQYVIYAHIDDKVCFGGIQSLGSFSSLEGILGDVYLKSGFAVFDIGGKKFGMASKPLDTDS</sequence>
<comment type="similarity">
    <text evidence="1 7">Belongs to the peptidase A1 family.</text>
</comment>
<dbReference type="InterPro" id="IPR033121">
    <property type="entry name" value="PEPTIDASE_A1"/>
</dbReference>
<organism evidence="9 10">
    <name type="scientific">Microdochium bolleyi</name>
    <dbReference type="NCBI Taxonomy" id="196109"/>
    <lineage>
        <taxon>Eukaryota</taxon>
        <taxon>Fungi</taxon>
        <taxon>Dikarya</taxon>
        <taxon>Ascomycota</taxon>
        <taxon>Pezizomycotina</taxon>
        <taxon>Sordariomycetes</taxon>
        <taxon>Xylariomycetidae</taxon>
        <taxon>Xylariales</taxon>
        <taxon>Microdochiaceae</taxon>
        <taxon>Microdochium</taxon>
    </lineage>
</organism>
<evidence type="ECO:0000256" key="7">
    <source>
        <dbReference type="RuleBase" id="RU000454"/>
    </source>
</evidence>
<keyword evidence="3 7" id="KW-0064">Aspartyl protease</keyword>
<dbReference type="PROSITE" id="PS51767">
    <property type="entry name" value="PEPTIDASE_A1"/>
    <property type="match status" value="1"/>
</dbReference>
<dbReference type="PANTHER" id="PTHR47966">
    <property type="entry name" value="BETA-SITE APP-CLEAVING ENZYME, ISOFORM A-RELATED"/>
    <property type="match status" value="1"/>
</dbReference>
<dbReference type="AlphaFoldDB" id="A0A136JJ74"/>
<evidence type="ECO:0000256" key="2">
    <source>
        <dbReference type="ARBA" id="ARBA00022670"/>
    </source>
</evidence>
<dbReference type="Gene3D" id="2.40.70.10">
    <property type="entry name" value="Acid Proteases"/>
    <property type="match status" value="2"/>
</dbReference>
<protein>
    <submittedName>
        <fullName evidence="9">Aspartic peptidase domain-containing protein</fullName>
    </submittedName>
</protein>
<dbReference type="PROSITE" id="PS00141">
    <property type="entry name" value="ASP_PROTEASE"/>
    <property type="match status" value="2"/>
</dbReference>
<keyword evidence="6" id="KW-1015">Disulfide bond</keyword>
<proteinExistence type="inferred from homology"/>
<name>A0A136JJ74_9PEZI</name>
<accession>A0A136JJ74</accession>
<keyword evidence="4 7" id="KW-0378">Hydrolase</keyword>
<dbReference type="Pfam" id="PF00026">
    <property type="entry name" value="Asp"/>
    <property type="match status" value="1"/>
</dbReference>
<keyword evidence="10" id="KW-1185">Reference proteome</keyword>
<dbReference type="InterPro" id="IPR021109">
    <property type="entry name" value="Peptidase_aspartic_dom_sf"/>
</dbReference>
<keyword evidence="2 7" id="KW-0645">Protease</keyword>
<dbReference type="InParanoid" id="A0A136JJ74"/>
<dbReference type="GO" id="GO:0006508">
    <property type="term" value="P:proteolysis"/>
    <property type="evidence" value="ECO:0007669"/>
    <property type="project" value="UniProtKB-KW"/>
</dbReference>
<reference evidence="10" key="1">
    <citation type="submission" date="2016-02" db="EMBL/GenBank/DDBJ databases">
        <title>Draft genome sequence of Microdochium bolleyi, a fungal endophyte of beachgrass.</title>
        <authorList>
            <consortium name="DOE Joint Genome Institute"/>
            <person name="David A.S."/>
            <person name="May G."/>
            <person name="Haridas S."/>
            <person name="Lim J."/>
            <person name="Wang M."/>
            <person name="Labutti K."/>
            <person name="Lipzen A."/>
            <person name="Barry K."/>
            <person name="Grigoriev I.V."/>
        </authorList>
    </citation>
    <scope>NUCLEOTIDE SEQUENCE [LARGE SCALE GENOMIC DNA]</scope>
    <source>
        <strain evidence="10">J235TASD1</strain>
    </source>
</reference>
<dbReference type="InterPro" id="IPR001461">
    <property type="entry name" value="Aspartic_peptidase_A1"/>
</dbReference>
<feature type="non-terminal residue" evidence="9">
    <location>
        <position position="1"/>
    </location>
</feature>
<evidence type="ECO:0000256" key="3">
    <source>
        <dbReference type="ARBA" id="ARBA00022750"/>
    </source>
</evidence>
<feature type="active site" evidence="5">
    <location>
        <position position="23"/>
    </location>
</feature>
<evidence type="ECO:0000256" key="4">
    <source>
        <dbReference type="ARBA" id="ARBA00022801"/>
    </source>
</evidence>
<dbReference type="GO" id="GO:0004190">
    <property type="term" value="F:aspartic-type endopeptidase activity"/>
    <property type="evidence" value="ECO:0007669"/>
    <property type="project" value="UniProtKB-KW"/>
</dbReference>
<dbReference type="PANTHER" id="PTHR47966:SF2">
    <property type="entry name" value="ASPERGILLOPEPSIN-1-RELATED"/>
    <property type="match status" value="1"/>
</dbReference>
<dbReference type="InterPro" id="IPR001969">
    <property type="entry name" value="Aspartic_peptidase_AS"/>
</dbReference>
<dbReference type="Proteomes" id="UP000070501">
    <property type="component" value="Unassembled WGS sequence"/>
</dbReference>
<evidence type="ECO:0000256" key="1">
    <source>
        <dbReference type="ARBA" id="ARBA00007447"/>
    </source>
</evidence>
<dbReference type="CDD" id="cd06097">
    <property type="entry name" value="Aspergillopepsin_like"/>
    <property type="match status" value="1"/>
</dbReference>
<evidence type="ECO:0000256" key="5">
    <source>
        <dbReference type="PIRSR" id="PIRSR601461-1"/>
    </source>
</evidence>
<dbReference type="OrthoDB" id="2747330at2759"/>
<feature type="domain" description="Peptidase A1" evidence="8">
    <location>
        <begin position="5"/>
        <end position="322"/>
    </location>
</feature>